<sequence length="155" mass="17243">MNRRQFLGTVGCVAIPAVAGCLTDPGTNGGLLEILLTTEPENATVVNATDERIRNVEPVQDGLREAADATSSAAEVEVTEREYETVAQVLADLPWYDRSDHDSKHISGIYFRYDKQVYVVVLTPFCADSWLKDTESQRGEYGWGGCYDRAEWGYE</sequence>
<dbReference type="OrthoDB" id="287289at2157"/>
<reference evidence="1 2" key="1">
    <citation type="submission" date="2014-01" db="EMBL/GenBank/DDBJ databases">
        <authorList>
            <consortium name="DOE Joint Genome Institute"/>
            <person name="Anderson I."/>
            <person name="Huntemann M."/>
            <person name="Han J."/>
            <person name="Chen A."/>
            <person name="Kyrpides N."/>
            <person name="Mavromatis K."/>
            <person name="Markowitz V."/>
            <person name="Palaniappan K."/>
            <person name="Ivanova N."/>
            <person name="Schaumberg A."/>
            <person name="Pati A."/>
            <person name="Liolios K."/>
            <person name="Nordberg H.P."/>
            <person name="Cantor M.N."/>
            <person name="Hua S.X."/>
            <person name="Woyke T."/>
        </authorList>
    </citation>
    <scope>NUCLEOTIDE SEQUENCE [LARGE SCALE GENOMIC DNA]</scope>
    <source>
        <strain evidence="1 2">XH-48</strain>
    </source>
</reference>
<dbReference type="GeneID" id="25144329"/>
<accession>W0JQ10</accession>
<keyword evidence="2" id="KW-1185">Reference proteome</keyword>
<dbReference type="PROSITE" id="PS51257">
    <property type="entry name" value="PROKAR_LIPOPROTEIN"/>
    <property type="match status" value="1"/>
</dbReference>
<dbReference type="RefSeq" id="WP_049951925.1">
    <property type="nucleotide sequence ID" value="NZ_CP007055.1"/>
</dbReference>
<dbReference type="AlphaFoldDB" id="W0JQ10"/>
<dbReference type="eggNOG" id="arCOG06301">
    <property type="taxonomic scope" value="Archaea"/>
</dbReference>
<name>W0JQ10_9EURY</name>
<proteinExistence type="predicted"/>
<dbReference type="HOGENOM" id="CLU_1691493_0_0_2"/>
<gene>
    <name evidence="1" type="ORF">HALLA_07490</name>
</gene>
<dbReference type="EMBL" id="CP007055">
    <property type="protein sequence ID" value="AHG00786.1"/>
    <property type="molecule type" value="Genomic_DNA"/>
</dbReference>
<organism evidence="1 2">
    <name type="scientific">Halostagnicola larsenii XH-48</name>
    <dbReference type="NCBI Taxonomy" id="797299"/>
    <lineage>
        <taxon>Archaea</taxon>
        <taxon>Methanobacteriati</taxon>
        <taxon>Methanobacteriota</taxon>
        <taxon>Stenosarchaea group</taxon>
        <taxon>Halobacteria</taxon>
        <taxon>Halobacteriales</taxon>
        <taxon>Natrialbaceae</taxon>
        <taxon>Halostagnicola</taxon>
    </lineage>
</organism>
<evidence type="ECO:0000313" key="2">
    <source>
        <dbReference type="Proteomes" id="UP000019024"/>
    </source>
</evidence>
<dbReference type="Proteomes" id="UP000019024">
    <property type="component" value="Chromosome"/>
</dbReference>
<dbReference type="KEGG" id="hlr:HALLA_07490"/>
<evidence type="ECO:0000313" key="1">
    <source>
        <dbReference type="EMBL" id="AHG00786.1"/>
    </source>
</evidence>
<protein>
    <submittedName>
        <fullName evidence="1">Uncharacterized protein</fullName>
    </submittedName>
</protein>